<organism evidence="17 18">
    <name type="scientific">Trapa natans</name>
    <name type="common">Water chestnut</name>
    <dbReference type="NCBI Taxonomy" id="22666"/>
    <lineage>
        <taxon>Eukaryota</taxon>
        <taxon>Viridiplantae</taxon>
        <taxon>Streptophyta</taxon>
        <taxon>Embryophyta</taxon>
        <taxon>Tracheophyta</taxon>
        <taxon>Spermatophyta</taxon>
        <taxon>Magnoliopsida</taxon>
        <taxon>eudicotyledons</taxon>
        <taxon>Gunneridae</taxon>
        <taxon>Pentapetalae</taxon>
        <taxon>rosids</taxon>
        <taxon>malvids</taxon>
        <taxon>Myrtales</taxon>
        <taxon>Lythraceae</taxon>
        <taxon>Trapa</taxon>
    </lineage>
</organism>
<dbReference type="InterPro" id="IPR001841">
    <property type="entry name" value="Znf_RING"/>
</dbReference>
<proteinExistence type="inferred from homology"/>
<dbReference type="Pfam" id="PF13639">
    <property type="entry name" value="zf-RING_2"/>
    <property type="match status" value="1"/>
</dbReference>
<evidence type="ECO:0000256" key="10">
    <source>
        <dbReference type="ARBA" id="ARBA00022786"/>
    </source>
</evidence>
<keyword evidence="7" id="KW-0479">Metal-binding</keyword>
<dbReference type="FunFam" id="3.30.40.10:FF:000285">
    <property type="entry name" value="RING-H2 finger protein ATL43"/>
    <property type="match status" value="1"/>
</dbReference>
<accession>A0AAN7R2C7</accession>
<sequence length="261" mass="30118">MESIIDKRVIESLPFFRFSSLRGSRSGLECSVCLSKFEDVEILRLLPKCKHAFHIGCIDHWLERHSTCPLCRCRISPDDPSIFAYSNSMRLLTFSNRHSQRIDIEDPNSFRIFIEPEDDDDDDYEMSSSNMGIGSSFRKLFKGSNNNSNSNGGKDEESFLTTIQEVGNKQKALHRFNHRVVVSDVVFHHWWSNVSSSDLMLLNSEMLTALSSDQFSATELHEESAIEESKVMMKSSVNPTWSHRVLQLQAVRRSSRRRYRD</sequence>
<evidence type="ECO:0000259" key="16">
    <source>
        <dbReference type="PROSITE" id="PS50089"/>
    </source>
</evidence>
<keyword evidence="6" id="KW-0812">Transmembrane</keyword>
<keyword evidence="9 15" id="KW-0863">Zinc-finger</keyword>
<comment type="pathway">
    <text evidence="3">Protein modification; protein ubiquitination.</text>
</comment>
<keyword evidence="10" id="KW-0833">Ubl conjugation pathway</keyword>
<reference evidence="17 18" key="1">
    <citation type="journal article" date="2023" name="Hortic Res">
        <title>Pangenome of water caltrop reveals structural variations and asymmetric subgenome divergence after allopolyploidization.</title>
        <authorList>
            <person name="Zhang X."/>
            <person name="Chen Y."/>
            <person name="Wang L."/>
            <person name="Yuan Y."/>
            <person name="Fang M."/>
            <person name="Shi L."/>
            <person name="Lu R."/>
            <person name="Comes H.P."/>
            <person name="Ma Y."/>
            <person name="Chen Y."/>
            <person name="Huang G."/>
            <person name="Zhou Y."/>
            <person name="Zheng Z."/>
            <person name="Qiu Y."/>
        </authorList>
    </citation>
    <scope>NUCLEOTIDE SEQUENCE [LARGE SCALE GENOMIC DNA]</scope>
    <source>
        <strain evidence="17">F231</strain>
    </source>
</reference>
<comment type="subcellular location">
    <subcellularLocation>
        <location evidence="2">Membrane</location>
        <topology evidence="2">Single-pass membrane protein</topology>
    </subcellularLocation>
</comment>
<evidence type="ECO:0000256" key="3">
    <source>
        <dbReference type="ARBA" id="ARBA00004906"/>
    </source>
</evidence>
<keyword evidence="11" id="KW-0862">Zinc</keyword>
<evidence type="ECO:0000256" key="15">
    <source>
        <dbReference type="PROSITE-ProRule" id="PRU00175"/>
    </source>
</evidence>
<evidence type="ECO:0000256" key="5">
    <source>
        <dbReference type="ARBA" id="ARBA00022679"/>
    </source>
</evidence>
<evidence type="ECO:0000256" key="2">
    <source>
        <dbReference type="ARBA" id="ARBA00004167"/>
    </source>
</evidence>
<dbReference type="GO" id="GO:0061630">
    <property type="term" value="F:ubiquitin protein ligase activity"/>
    <property type="evidence" value="ECO:0007669"/>
    <property type="project" value="UniProtKB-EC"/>
</dbReference>
<dbReference type="PANTHER" id="PTHR46539:SF1">
    <property type="entry name" value="E3 UBIQUITIN-PROTEIN LIGASE ATL42"/>
    <property type="match status" value="1"/>
</dbReference>
<dbReference type="PROSITE" id="PS50089">
    <property type="entry name" value="ZF_RING_2"/>
    <property type="match status" value="1"/>
</dbReference>
<dbReference type="Proteomes" id="UP001346149">
    <property type="component" value="Unassembled WGS sequence"/>
</dbReference>
<evidence type="ECO:0000256" key="9">
    <source>
        <dbReference type="ARBA" id="ARBA00022771"/>
    </source>
</evidence>
<dbReference type="Gene3D" id="3.30.40.10">
    <property type="entry name" value="Zinc/RING finger domain, C3HC4 (zinc finger)"/>
    <property type="match status" value="1"/>
</dbReference>
<evidence type="ECO:0000256" key="8">
    <source>
        <dbReference type="ARBA" id="ARBA00022729"/>
    </source>
</evidence>
<dbReference type="GO" id="GO:0008270">
    <property type="term" value="F:zinc ion binding"/>
    <property type="evidence" value="ECO:0007669"/>
    <property type="project" value="UniProtKB-KW"/>
</dbReference>
<evidence type="ECO:0000256" key="1">
    <source>
        <dbReference type="ARBA" id="ARBA00000900"/>
    </source>
</evidence>
<evidence type="ECO:0000256" key="7">
    <source>
        <dbReference type="ARBA" id="ARBA00022723"/>
    </source>
</evidence>
<evidence type="ECO:0000256" key="14">
    <source>
        <dbReference type="ARBA" id="ARBA00024209"/>
    </source>
</evidence>
<evidence type="ECO:0000256" key="13">
    <source>
        <dbReference type="ARBA" id="ARBA00023136"/>
    </source>
</evidence>
<comment type="catalytic activity">
    <reaction evidence="1">
        <text>S-ubiquitinyl-[E2 ubiquitin-conjugating enzyme]-L-cysteine + [acceptor protein]-L-lysine = [E2 ubiquitin-conjugating enzyme]-L-cysteine + N(6)-ubiquitinyl-[acceptor protein]-L-lysine.</text>
        <dbReference type="EC" id="2.3.2.27"/>
    </reaction>
</comment>
<evidence type="ECO:0000256" key="6">
    <source>
        <dbReference type="ARBA" id="ARBA00022692"/>
    </source>
</evidence>
<comment type="caution">
    <text evidence="17">The sequence shown here is derived from an EMBL/GenBank/DDBJ whole genome shotgun (WGS) entry which is preliminary data.</text>
</comment>
<evidence type="ECO:0000313" key="17">
    <source>
        <dbReference type="EMBL" id="KAK4785645.1"/>
    </source>
</evidence>
<keyword evidence="5" id="KW-0808">Transferase</keyword>
<keyword evidence="12" id="KW-1133">Transmembrane helix</keyword>
<comment type="similarity">
    <text evidence="14">Belongs to the RING-type zinc finger family. ATL subfamily.</text>
</comment>
<dbReference type="PANTHER" id="PTHR46539">
    <property type="entry name" value="E3 UBIQUITIN-PROTEIN LIGASE ATL42"/>
    <property type="match status" value="1"/>
</dbReference>
<evidence type="ECO:0000256" key="11">
    <source>
        <dbReference type="ARBA" id="ARBA00022833"/>
    </source>
</evidence>
<evidence type="ECO:0000256" key="4">
    <source>
        <dbReference type="ARBA" id="ARBA00012483"/>
    </source>
</evidence>
<name>A0AAN7R2C7_TRANT</name>
<dbReference type="SUPFAM" id="SSF57850">
    <property type="entry name" value="RING/U-box"/>
    <property type="match status" value="1"/>
</dbReference>
<gene>
    <name evidence="17" type="ORF">SAY86_002334</name>
</gene>
<protein>
    <recommendedName>
        <fullName evidence="4">RING-type E3 ubiquitin transferase</fullName>
        <ecNumber evidence="4">2.3.2.27</ecNumber>
    </recommendedName>
</protein>
<keyword evidence="18" id="KW-1185">Reference proteome</keyword>
<dbReference type="GO" id="GO:0016020">
    <property type="term" value="C:membrane"/>
    <property type="evidence" value="ECO:0007669"/>
    <property type="project" value="UniProtKB-SubCell"/>
</dbReference>
<dbReference type="CDD" id="cd16461">
    <property type="entry name" value="RING-H2_EL5-like"/>
    <property type="match status" value="1"/>
</dbReference>
<keyword evidence="13" id="KW-0472">Membrane</keyword>
<dbReference type="EC" id="2.3.2.27" evidence="4"/>
<evidence type="ECO:0000256" key="12">
    <source>
        <dbReference type="ARBA" id="ARBA00022989"/>
    </source>
</evidence>
<feature type="domain" description="RING-type" evidence="16">
    <location>
        <begin position="30"/>
        <end position="72"/>
    </location>
</feature>
<dbReference type="SMART" id="SM00184">
    <property type="entry name" value="RING"/>
    <property type="match status" value="1"/>
</dbReference>
<dbReference type="AlphaFoldDB" id="A0AAN7R2C7"/>
<dbReference type="InterPro" id="IPR013083">
    <property type="entry name" value="Znf_RING/FYVE/PHD"/>
</dbReference>
<keyword evidence="8" id="KW-0732">Signal</keyword>
<dbReference type="EMBL" id="JAXQNO010000013">
    <property type="protein sequence ID" value="KAK4785645.1"/>
    <property type="molecule type" value="Genomic_DNA"/>
</dbReference>
<evidence type="ECO:0000313" key="18">
    <source>
        <dbReference type="Proteomes" id="UP001346149"/>
    </source>
</evidence>